<reference evidence="3" key="1">
    <citation type="submission" date="2022-04" db="EMBL/GenBank/DDBJ databases">
        <title>Mucilaginibacter sp. RS28 isolated from freshwater.</title>
        <authorList>
            <person name="Ko S.-R."/>
        </authorList>
    </citation>
    <scope>NUCLEOTIDE SEQUENCE</scope>
    <source>
        <strain evidence="3">RS28</strain>
    </source>
</reference>
<evidence type="ECO:0000259" key="1">
    <source>
        <dbReference type="PROSITE" id="PS50112"/>
    </source>
</evidence>
<organism evidence="3 4">
    <name type="scientific">Mucilaginibacter straminoryzae</name>
    <dbReference type="NCBI Taxonomy" id="2932774"/>
    <lineage>
        <taxon>Bacteria</taxon>
        <taxon>Pseudomonadati</taxon>
        <taxon>Bacteroidota</taxon>
        <taxon>Sphingobacteriia</taxon>
        <taxon>Sphingobacteriales</taxon>
        <taxon>Sphingobacteriaceae</taxon>
        <taxon>Mucilaginibacter</taxon>
    </lineage>
</organism>
<dbReference type="Gene3D" id="3.30.450.20">
    <property type="entry name" value="PAS domain"/>
    <property type="match status" value="1"/>
</dbReference>
<dbReference type="NCBIfam" id="TIGR00229">
    <property type="entry name" value="sensory_box"/>
    <property type="match status" value="1"/>
</dbReference>
<dbReference type="SUPFAM" id="SSF55785">
    <property type="entry name" value="PYP-like sensor domain (PAS domain)"/>
    <property type="match status" value="1"/>
</dbReference>
<evidence type="ECO:0000313" key="3">
    <source>
        <dbReference type="EMBL" id="MCJ8208734.1"/>
    </source>
</evidence>
<dbReference type="InterPro" id="IPR000014">
    <property type="entry name" value="PAS"/>
</dbReference>
<name>A0A9X1X059_9SPHI</name>
<feature type="domain" description="PAS" evidence="1">
    <location>
        <begin position="14"/>
        <end position="77"/>
    </location>
</feature>
<dbReference type="AlphaFoldDB" id="A0A9X1X059"/>
<proteinExistence type="predicted"/>
<evidence type="ECO:0000259" key="2">
    <source>
        <dbReference type="PROSITE" id="PS50113"/>
    </source>
</evidence>
<accession>A0A9X1X059</accession>
<gene>
    <name evidence="3" type="ORF">MUY27_03380</name>
</gene>
<dbReference type="InterPro" id="IPR013655">
    <property type="entry name" value="PAS_fold_3"/>
</dbReference>
<protein>
    <submittedName>
        <fullName evidence="3">PAS domain-containing protein</fullName>
    </submittedName>
</protein>
<dbReference type="EMBL" id="JALJEJ010000001">
    <property type="protein sequence ID" value="MCJ8208734.1"/>
    <property type="molecule type" value="Genomic_DNA"/>
</dbReference>
<dbReference type="RefSeq" id="WP_245128562.1">
    <property type="nucleotide sequence ID" value="NZ_JALJEJ010000001.1"/>
</dbReference>
<dbReference type="Pfam" id="PF08447">
    <property type="entry name" value="PAS_3"/>
    <property type="match status" value="1"/>
</dbReference>
<evidence type="ECO:0000313" key="4">
    <source>
        <dbReference type="Proteomes" id="UP001139450"/>
    </source>
</evidence>
<dbReference type="PROSITE" id="PS50113">
    <property type="entry name" value="PAC"/>
    <property type="match status" value="1"/>
</dbReference>
<dbReference type="SMART" id="SM00091">
    <property type="entry name" value="PAS"/>
    <property type="match status" value="1"/>
</dbReference>
<comment type="caution">
    <text evidence="3">The sequence shown here is derived from an EMBL/GenBank/DDBJ whole genome shotgun (WGS) entry which is preliminary data.</text>
</comment>
<sequence length="231" mass="26544">MIGELFTRLSIEEQNKMLMSILGAMPQVVLLIDMENCRINYVNSSVYERIGYTPEEVIGMECNVWSNMLHSDDRAEISALEKKCLLLKEGEVSININRWRTKDGCYRWFRNHIVSFRRNERDRNKVVLAISRDITPIVESQNDVVELIENIEKVSFKLSHELRHEHSKIQGVINLSQEQVSLTTKELVMLAGAIKDSTQKIDESIIGINSKLTTIKNEFLKVSLGLDASNY</sequence>
<dbReference type="InterPro" id="IPR035965">
    <property type="entry name" value="PAS-like_dom_sf"/>
</dbReference>
<dbReference type="InterPro" id="IPR000700">
    <property type="entry name" value="PAS-assoc_C"/>
</dbReference>
<feature type="domain" description="PAC" evidence="2">
    <location>
        <begin position="90"/>
        <end position="146"/>
    </location>
</feature>
<dbReference type="Proteomes" id="UP001139450">
    <property type="component" value="Unassembled WGS sequence"/>
</dbReference>
<dbReference type="PROSITE" id="PS50112">
    <property type="entry name" value="PAS"/>
    <property type="match status" value="1"/>
</dbReference>
<keyword evidence="4" id="KW-1185">Reference proteome</keyword>
<dbReference type="CDD" id="cd00130">
    <property type="entry name" value="PAS"/>
    <property type="match status" value="1"/>
</dbReference>